<name>A0ABM9STG3_YERAL</name>
<reference evidence="1 2" key="1">
    <citation type="submission" date="2015-03" db="EMBL/GenBank/DDBJ databases">
        <authorList>
            <consortium name="Pathogen Informatics"/>
            <person name="Murphy D."/>
        </authorList>
    </citation>
    <scope>NUCLEOTIDE SEQUENCE [LARGE SCALE GENOMIC DNA]</scope>
    <source>
        <strain evidence="1 2">IP08791</strain>
    </source>
</reference>
<evidence type="ECO:0000313" key="1">
    <source>
        <dbReference type="EMBL" id="CNK98437.1"/>
    </source>
</evidence>
<comment type="caution">
    <text evidence="1">The sequence shown here is derived from an EMBL/GenBank/DDBJ whole genome shotgun (WGS) entry which is preliminary data.</text>
</comment>
<accession>A0ABM9STG3</accession>
<dbReference type="RefSeq" id="WP_049603748.1">
    <property type="nucleotide sequence ID" value="NZ_CQEH01000007.1"/>
</dbReference>
<dbReference type="EMBL" id="CQEH01000007">
    <property type="protein sequence ID" value="CNK98437.1"/>
    <property type="molecule type" value="Genomic_DNA"/>
</dbReference>
<protein>
    <submittedName>
        <fullName evidence="1">Uncharacterized protein</fullName>
    </submittedName>
</protein>
<keyword evidence="2" id="KW-1185">Reference proteome</keyword>
<organism evidence="1 2">
    <name type="scientific">Yersinia aldovae</name>
    <dbReference type="NCBI Taxonomy" id="29483"/>
    <lineage>
        <taxon>Bacteria</taxon>
        <taxon>Pseudomonadati</taxon>
        <taxon>Pseudomonadota</taxon>
        <taxon>Gammaproteobacteria</taxon>
        <taxon>Enterobacterales</taxon>
        <taxon>Yersiniaceae</taxon>
        <taxon>Yersinia</taxon>
    </lineage>
</organism>
<dbReference type="Proteomes" id="UP000038647">
    <property type="component" value="Unassembled WGS sequence"/>
</dbReference>
<proteinExistence type="predicted"/>
<sequence>MKTVNHEDIIKEIREEDERLARQIYIQDGYITINVAYEYNISLEACATHEALLGWVVHLSDKTWMDLDLMKHFIQIAAHANKLEIRQ</sequence>
<gene>
    <name evidence="1" type="ORF">ERS137966_01853</name>
</gene>
<evidence type="ECO:0000313" key="2">
    <source>
        <dbReference type="Proteomes" id="UP000038647"/>
    </source>
</evidence>